<sequence>MARSRLALPSVRWLRGLLAGVALVAVVTGFVALLKPYVPVLNLLVVYLLAVLPIAVVWGARLAAITSVLSVVAFAFLLPRQGSLWIADFRNLVALGVFLVTSFVVAELAARSRRAAVESARLTEEQSALRRVATLVAESDSPATVFEAVTREVGLLCGADLARMERYEADGTVTGVAAWSRVPARLSVGTRFELLGLSVAREVRRTSGPVRLDSFVGATGEIAEEARGLGIRSSVGGPILVAGQVWGVIAASTRSIEPFAANTESQIARFTELVATAVENAEARAELRRLADEQAALRRVATLVARGGEPELVFDLVAEELGQLTDADITGIFRFESDGTATMMGSRGLRAGEMGVGERRMLESPSAIASVQATGEPARYDVDDGLRPQLPPFLRGWGVRSAVASPINVEGRCWGGISIASQHEPFPPATEQRMVEFTEIVATAIANAESRAQLAASRARVVAAGDEMRRRLERNLHDGAQQRLVSLALVLRVAQRDVPDSLPGVQSGIGQAVEELTEVVDELREIARGIHPAILVDNGLGPALRTLTRRSSVPVALKIGAKSRYPAPLEVAAYYVVAEALTNMAKHANAAHAEVSLEERDGRLRLSIRDDGAGGAEPRGGSGLIGLHDRVEALGGSILVISPPGHGTAIYVSLPLERA</sequence>
<dbReference type="Gene3D" id="3.30.565.10">
    <property type="entry name" value="Histidine kinase-like ATPase, C-terminal domain"/>
    <property type="match status" value="1"/>
</dbReference>
<dbReference type="SUPFAM" id="SSF55874">
    <property type="entry name" value="ATPase domain of HSP90 chaperone/DNA topoisomerase II/histidine kinase"/>
    <property type="match status" value="1"/>
</dbReference>
<comment type="subcellular location">
    <subcellularLocation>
        <location evidence="2">Membrane</location>
        <topology evidence="2">Multi-pass membrane protein</topology>
    </subcellularLocation>
</comment>
<evidence type="ECO:0000313" key="18">
    <source>
        <dbReference type="Proteomes" id="UP000305836"/>
    </source>
</evidence>
<evidence type="ECO:0000256" key="14">
    <source>
        <dbReference type="SAM" id="Phobius"/>
    </source>
</evidence>
<dbReference type="Gene3D" id="1.20.5.1930">
    <property type="match status" value="1"/>
</dbReference>
<dbReference type="PANTHER" id="PTHR24421:SF10">
    <property type="entry name" value="NITRATE_NITRITE SENSOR PROTEIN NARQ"/>
    <property type="match status" value="1"/>
</dbReference>
<keyword evidence="8" id="KW-0418">Kinase</keyword>
<dbReference type="InterPro" id="IPR029016">
    <property type="entry name" value="GAF-like_dom_sf"/>
</dbReference>
<evidence type="ECO:0000256" key="4">
    <source>
        <dbReference type="ARBA" id="ARBA00022553"/>
    </source>
</evidence>
<dbReference type="Pfam" id="PF01590">
    <property type="entry name" value="GAF"/>
    <property type="match status" value="2"/>
</dbReference>
<dbReference type="RefSeq" id="WP_137253448.1">
    <property type="nucleotide sequence ID" value="NZ_JBHSPQ010000001.1"/>
</dbReference>
<evidence type="ECO:0000256" key="6">
    <source>
        <dbReference type="ARBA" id="ARBA00022692"/>
    </source>
</evidence>
<evidence type="ECO:0000256" key="11">
    <source>
        <dbReference type="ARBA" id="ARBA00023012"/>
    </source>
</evidence>
<comment type="caution">
    <text evidence="17">The sequence shown here is derived from an EMBL/GenBank/DDBJ whole genome shotgun (WGS) entry which is preliminary data.</text>
</comment>
<keyword evidence="10 14" id="KW-1133">Transmembrane helix</keyword>
<keyword evidence="12 14" id="KW-0472">Membrane</keyword>
<dbReference type="InterPro" id="IPR025201">
    <property type="entry name" value="KdpD_TM"/>
</dbReference>
<evidence type="ECO:0000313" key="17">
    <source>
        <dbReference type="EMBL" id="TKK82759.1"/>
    </source>
</evidence>
<dbReference type="InterPro" id="IPR036890">
    <property type="entry name" value="HATPase_C_sf"/>
</dbReference>
<feature type="transmembrane region" description="Helical" evidence="14">
    <location>
        <begin position="12"/>
        <end position="34"/>
    </location>
</feature>
<reference evidence="17 18" key="1">
    <citation type="submission" date="2019-04" db="EMBL/GenBank/DDBJ databases">
        <title>Kribbella sp. NEAU-THZ 27 nov., a novel actinomycete isolated from soil.</title>
        <authorList>
            <person name="Duan L."/>
        </authorList>
    </citation>
    <scope>NUCLEOTIDE SEQUENCE [LARGE SCALE GENOMIC DNA]</scope>
    <source>
        <strain evidence="18">NEAU-THZ27</strain>
    </source>
</reference>
<dbReference type="InterPro" id="IPR003018">
    <property type="entry name" value="GAF"/>
</dbReference>
<evidence type="ECO:0000256" key="13">
    <source>
        <dbReference type="SAM" id="Coils"/>
    </source>
</evidence>
<gene>
    <name evidence="17" type="ORF">FDA38_08365</name>
</gene>
<dbReference type="Pfam" id="PF02518">
    <property type="entry name" value="HATPase_c"/>
    <property type="match status" value="1"/>
</dbReference>
<keyword evidence="4" id="KW-0597">Phosphoprotein</keyword>
<keyword evidence="7" id="KW-0547">Nucleotide-binding</keyword>
<dbReference type="GO" id="GO:0005524">
    <property type="term" value="F:ATP binding"/>
    <property type="evidence" value="ECO:0007669"/>
    <property type="project" value="UniProtKB-KW"/>
</dbReference>
<dbReference type="GO" id="GO:0016020">
    <property type="term" value="C:membrane"/>
    <property type="evidence" value="ECO:0007669"/>
    <property type="project" value="UniProtKB-SubCell"/>
</dbReference>
<dbReference type="CDD" id="cd16917">
    <property type="entry name" value="HATPase_UhpB-NarQ-NarX-like"/>
    <property type="match status" value="1"/>
</dbReference>
<dbReference type="InterPro" id="IPR011712">
    <property type="entry name" value="Sig_transdc_His_kin_sub3_dim/P"/>
</dbReference>
<evidence type="ECO:0000256" key="10">
    <source>
        <dbReference type="ARBA" id="ARBA00022989"/>
    </source>
</evidence>
<feature type="domain" description="GAF" evidence="15">
    <location>
        <begin position="141"/>
        <end position="288"/>
    </location>
</feature>
<dbReference type="InterPro" id="IPR038318">
    <property type="entry name" value="KdpD_sf"/>
</dbReference>
<feature type="transmembrane region" description="Helical" evidence="14">
    <location>
        <begin position="89"/>
        <end position="110"/>
    </location>
</feature>
<dbReference type="GO" id="GO:0000155">
    <property type="term" value="F:phosphorelay sensor kinase activity"/>
    <property type="evidence" value="ECO:0007669"/>
    <property type="project" value="InterPro"/>
</dbReference>
<dbReference type="Proteomes" id="UP000305836">
    <property type="component" value="Unassembled WGS sequence"/>
</dbReference>
<dbReference type="SMART" id="SM00065">
    <property type="entry name" value="GAF"/>
    <property type="match status" value="2"/>
</dbReference>
<keyword evidence="18" id="KW-1185">Reference proteome</keyword>
<dbReference type="Gene3D" id="1.20.120.620">
    <property type="entry name" value="Backbone structure of the membrane domain of e. Coli histidine kinase receptor kdpd"/>
    <property type="match status" value="1"/>
</dbReference>
<evidence type="ECO:0000256" key="2">
    <source>
        <dbReference type="ARBA" id="ARBA00004141"/>
    </source>
</evidence>
<dbReference type="AlphaFoldDB" id="A0A4U3M3R3"/>
<evidence type="ECO:0000256" key="7">
    <source>
        <dbReference type="ARBA" id="ARBA00022741"/>
    </source>
</evidence>
<organism evidence="17 18">
    <name type="scientific">Kribbella jiaozuonensis</name>
    <dbReference type="NCBI Taxonomy" id="2575441"/>
    <lineage>
        <taxon>Bacteria</taxon>
        <taxon>Bacillati</taxon>
        <taxon>Actinomycetota</taxon>
        <taxon>Actinomycetes</taxon>
        <taxon>Propionibacteriales</taxon>
        <taxon>Kribbellaceae</taxon>
        <taxon>Kribbella</taxon>
    </lineage>
</organism>
<keyword evidence="6 14" id="KW-0812">Transmembrane</keyword>
<feature type="coiled-coil region" evidence="13">
    <location>
        <begin position="273"/>
        <end position="300"/>
    </location>
</feature>
<feature type="transmembrane region" description="Helical" evidence="14">
    <location>
        <begin position="46"/>
        <end position="77"/>
    </location>
</feature>
<dbReference type="InterPro" id="IPR050482">
    <property type="entry name" value="Sensor_HK_TwoCompSys"/>
</dbReference>
<protein>
    <recommendedName>
        <fullName evidence="3">histidine kinase</fullName>
        <ecNumber evidence="3">2.7.13.3</ecNumber>
    </recommendedName>
</protein>
<evidence type="ECO:0000256" key="8">
    <source>
        <dbReference type="ARBA" id="ARBA00022777"/>
    </source>
</evidence>
<dbReference type="SUPFAM" id="SSF55781">
    <property type="entry name" value="GAF domain-like"/>
    <property type="match status" value="2"/>
</dbReference>
<evidence type="ECO:0000256" key="3">
    <source>
        <dbReference type="ARBA" id="ARBA00012438"/>
    </source>
</evidence>
<evidence type="ECO:0000259" key="16">
    <source>
        <dbReference type="SMART" id="SM00387"/>
    </source>
</evidence>
<accession>A0A4U3M3R3</accession>
<dbReference type="Pfam" id="PF13493">
    <property type="entry name" value="DUF4118"/>
    <property type="match status" value="1"/>
</dbReference>
<dbReference type="PANTHER" id="PTHR24421">
    <property type="entry name" value="NITRATE/NITRITE SENSOR PROTEIN NARX-RELATED"/>
    <property type="match status" value="1"/>
</dbReference>
<evidence type="ECO:0000256" key="1">
    <source>
        <dbReference type="ARBA" id="ARBA00000085"/>
    </source>
</evidence>
<proteinExistence type="predicted"/>
<keyword evidence="9" id="KW-0067">ATP-binding</keyword>
<dbReference type="InterPro" id="IPR003594">
    <property type="entry name" value="HATPase_dom"/>
</dbReference>
<keyword evidence="5" id="KW-0808">Transferase</keyword>
<dbReference type="Pfam" id="PF07730">
    <property type="entry name" value="HisKA_3"/>
    <property type="match status" value="1"/>
</dbReference>
<evidence type="ECO:0000256" key="9">
    <source>
        <dbReference type="ARBA" id="ARBA00022840"/>
    </source>
</evidence>
<name>A0A4U3M3R3_9ACTN</name>
<dbReference type="GO" id="GO:0046983">
    <property type="term" value="F:protein dimerization activity"/>
    <property type="evidence" value="ECO:0007669"/>
    <property type="project" value="InterPro"/>
</dbReference>
<dbReference type="EC" id="2.7.13.3" evidence="3"/>
<evidence type="ECO:0000256" key="12">
    <source>
        <dbReference type="ARBA" id="ARBA00023136"/>
    </source>
</evidence>
<dbReference type="Gene3D" id="3.30.450.40">
    <property type="match status" value="2"/>
</dbReference>
<keyword evidence="13" id="KW-0175">Coiled coil</keyword>
<feature type="domain" description="GAF" evidence="15">
    <location>
        <begin position="309"/>
        <end position="455"/>
    </location>
</feature>
<feature type="domain" description="Histidine kinase/HSP90-like ATPase" evidence="16">
    <location>
        <begin position="568"/>
        <end position="658"/>
    </location>
</feature>
<evidence type="ECO:0000259" key="15">
    <source>
        <dbReference type="SMART" id="SM00065"/>
    </source>
</evidence>
<keyword evidence="11" id="KW-0902">Two-component regulatory system</keyword>
<dbReference type="EMBL" id="SZPZ01000001">
    <property type="protein sequence ID" value="TKK82759.1"/>
    <property type="molecule type" value="Genomic_DNA"/>
</dbReference>
<comment type="catalytic activity">
    <reaction evidence="1">
        <text>ATP + protein L-histidine = ADP + protein N-phospho-L-histidine.</text>
        <dbReference type="EC" id="2.7.13.3"/>
    </reaction>
</comment>
<dbReference type="OrthoDB" id="3217947at2"/>
<evidence type="ECO:0000256" key="5">
    <source>
        <dbReference type="ARBA" id="ARBA00022679"/>
    </source>
</evidence>
<dbReference type="SMART" id="SM00387">
    <property type="entry name" value="HATPase_c"/>
    <property type="match status" value="1"/>
</dbReference>